<evidence type="ECO:0000259" key="1">
    <source>
        <dbReference type="Pfam" id="PF00753"/>
    </source>
</evidence>
<dbReference type="InterPro" id="IPR001279">
    <property type="entry name" value="Metallo-B-lactamas"/>
</dbReference>
<evidence type="ECO:0000313" key="3">
    <source>
        <dbReference type="Proteomes" id="UP000427108"/>
    </source>
</evidence>
<name>A0A6B8MYK7_KLEOX</name>
<reference evidence="2 3" key="1">
    <citation type="submission" date="2019-11" db="EMBL/GenBank/DDBJ databases">
        <title>Isolation and Application of One Kind of P-Hydroxybenzoic Acid Degrading Bacterium in Mitigating Cropping Obstacle of Cucumber.</title>
        <authorList>
            <person name="Wu F."/>
            <person name="An Y."/>
        </authorList>
    </citation>
    <scope>NUCLEOTIDE SEQUENCE [LARGE SCALE GENOMIC DNA]</scope>
    <source>
        <strain evidence="2 3">P620</strain>
    </source>
</reference>
<organism evidence="2 3">
    <name type="scientific">Klebsiella oxytoca</name>
    <dbReference type="NCBI Taxonomy" id="571"/>
    <lineage>
        <taxon>Bacteria</taxon>
        <taxon>Pseudomonadati</taxon>
        <taxon>Pseudomonadota</taxon>
        <taxon>Gammaproteobacteria</taxon>
        <taxon>Enterobacterales</taxon>
        <taxon>Enterobacteriaceae</taxon>
        <taxon>Klebsiella/Raoultella group</taxon>
        <taxon>Klebsiella</taxon>
    </lineage>
</organism>
<dbReference type="OrthoDB" id="9803916at2"/>
<dbReference type="PANTHER" id="PTHR13754">
    <property type="entry name" value="METALLO-BETA-LACTAMASE SUPERFAMILY PROTEIN"/>
    <property type="match status" value="1"/>
</dbReference>
<dbReference type="SUPFAM" id="SSF56281">
    <property type="entry name" value="Metallo-hydrolase/oxidoreductase"/>
    <property type="match status" value="1"/>
</dbReference>
<dbReference type="GO" id="GO:0016787">
    <property type="term" value="F:hydrolase activity"/>
    <property type="evidence" value="ECO:0007669"/>
    <property type="project" value="UniProtKB-KW"/>
</dbReference>
<dbReference type="InterPro" id="IPR041712">
    <property type="entry name" value="DHPS-like_MBL-fold"/>
</dbReference>
<evidence type="ECO:0000313" key="2">
    <source>
        <dbReference type="EMBL" id="QGN38218.1"/>
    </source>
</evidence>
<proteinExistence type="predicted"/>
<dbReference type="GO" id="GO:0016740">
    <property type="term" value="F:transferase activity"/>
    <property type="evidence" value="ECO:0007669"/>
    <property type="project" value="TreeGrafter"/>
</dbReference>
<dbReference type="AlphaFoldDB" id="A0A6B8MYK7"/>
<dbReference type="Gene3D" id="3.60.15.10">
    <property type="entry name" value="Ribonuclease Z/Hydroxyacylglutathione hydrolase-like"/>
    <property type="match status" value="1"/>
</dbReference>
<keyword evidence="2" id="KW-0378">Hydrolase</keyword>
<dbReference type="PANTHER" id="PTHR13754:SF13">
    <property type="entry name" value="METALLO-BETA-LACTAMASE SUPERFAMILY PROTEIN (AFU_ORTHOLOGUE AFUA_3G07630)"/>
    <property type="match status" value="1"/>
</dbReference>
<sequence length="266" mass="29887">MALLVKVLLENRLGEGQDNTLKVKPGLSLLLEDETSRVLFDTGPDDSFMQNARRMGVSLSDLTATVLSHGHYDHCGGVSWLPDNSRIICHPQVGQSRYSALTAVGRSWKIKKLSREIDYSRHRMEYSRQPLIIGERFMWSGEIDVAHPRAYGVLEGERQQTDYIADEGVLIYRSPRGLVIICGCGHRGLIDTISHCQKITGVRQIHAIIGGLHLRTAPPWEIRRLKQFLHQQKVEKVLACHCTGSWGRWWLSADSAPATGDTIVLE</sequence>
<dbReference type="EMBL" id="CP046115">
    <property type="protein sequence ID" value="QGN38218.1"/>
    <property type="molecule type" value="Genomic_DNA"/>
</dbReference>
<gene>
    <name evidence="2" type="ORF">GJ746_13305</name>
</gene>
<dbReference type="InterPro" id="IPR052926">
    <property type="entry name" value="Metallo-beta-lactamase_dom"/>
</dbReference>
<dbReference type="Pfam" id="PF00753">
    <property type="entry name" value="Lactamase_B"/>
    <property type="match status" value="1"/>
</dbReference>
<dbReference type="InterPro" id="IPR036866">
    <property type="entry name" value="RibonucZ/Hydroxyglut_hydro"/>
</dbReference>
<dbReference type="Proteomes" id="UP000427108">
    <property type="component" value="Chromosome"/>
</dbReference>
<dbReference type="CDD" id="cd07713">
    <property type="entry name" value="DHPS-like_MBL-fold"/>
    <property type="match status" value="1"/>
</dbReference>
<dbReference type="RefSeq" id="WP_154680636.1">
    <property type="nucleotide sequence ID" value="NZ_CP046115.1"/>
</dbReference>
<feature type="domain" description="Metallo-beta-lactamase" evidence="1">
    <location>
        <begin position="24"/>
        <end position="85"/>
    </location>
</feature>
<protein>
    <submittedName>
        <fullName evidence="2">MBL fold metallo-hydrolase</fullName>
    </submittedName>
</protein>
<accession>A0A6B8MYK7</accession>